<dbReference type="PANTHER" id="PTHR43700">
    <property type="entry name" value="PHOSPHORIBOSYLAMINOIMIDAZOLE-SUCCINOCARBOXAMIDE SYNTHASE"/>
    <property type="match status" value="1"/>
</dbReference>
<dbReference type="FunFam" id="3.30.470.20:FF:000015">
    <property type="entry name" value="Phosphoribosylaminoimidazole-succinocarboxamide synthase"/>
    <property type="match status" value="1"/>
</dbReference>
<evidence type="ECO:0000256" key="3">
    <source>
        <dbReference type="ARBA" id="ARBA00022598"/>
    </source>
</evidence>
<comment type="catalytic activity">
    <reaction evidence="7 8">
        <text>5-amino-1-(5-phospho-D-ribosyl)imidazole-4-carboxylate + L-aspartate + ATP = (2S)-2-[5-amino-1-(5-phospho-beta-D-ribosyl)imidazole-4-carboxamido]succinate + ADP + phosphate + 2 H(+)</text>
        <dbReference type="Rhea" id="RHEA:22628"/>
        <dbReference type="ChEBI" id="CHEBI:15378"/>
        <dbReference type="ChEBI" id="CHEBI:29991"/>
        <dbReference type="ChEBI" id="CHEBI:30616"/>
        <dbReference type="ChEBI" id="CHEBI:43474"/>
        <dbReference type="ChEBI" id="CHEBI:58443"/>
        <dbReference type="ChEBI" id="CHEBI:77657"/>
        <dbReference type="ChEBI" id="CHEBI:456216"/>
        <dbReference type="EC" id="6.3.2.6"/>
    </reaction>
</comment>
<dbReference type="FunFam" id="3.30.200.20:FF:000199">
    <property type="entry name" value="Phosphoribosylaminoimidazole-succinocarboxamide synthase"/>
    <property type="match status" value="1"/>
</dbReference>
<evidence type="ECO:0000256" key="2">
    <source>
        <dbReference type="ARBA" id="ARBA00010190"/>
    </source>
</evidence>
<comment type="similarity">
    <text evidence="2 8">Belongs to the SAICAR synthetase family.</text>
</comment>
<dbReference type="AlphaFoldDB" id="A0A4U6CPA3"/>
<dbReference type="GO" id="GO:0005737">
    <property type="term" value="C:cytoplasm"/>
    <property type="evidence" value="ECO:0007669"/>
    <property type="project" value="TreeGrafter"/>
</dbReference>
<keyword evidence="3 8" id="KW-0436">Ligase</keyword>
<dbReference type="GO" id="GO:0004639">
    <property type="term" value="F:phosphoribosylaminoimidazolesuccinocarboxamide synthase activity"/>
    <property type="evidence" value="ECO:0007669"/>
    <property type="project" value="UniProtKB-UniRule"/>
</dbReference>
<keyword evidence="4 8" id="KW-0547">Nucleotide-binding</keyword>
<dbReference type="HAMAP" id="MF_00137">
    <property type="entry name" value="SAICAR_synth"/>
    <property type="match status" value="1"/>
</dbReference>
<dbReference type="PANTHER" id="PTHR43700:SF1">
    <property type="entry name" value="PHOSPHORIBOSYLAMINOIMIDAZOLE-SUCCINOCARBOXAMIDE SYNTHASE"/>
    <property type="match status" value="1"/>
</dbReference>
<dbReference type="Gene3D" id="3.30.470.20">
    <property type="entry name" value="ATP-grasp fold, B domain"/>
    <property type="match status" value="1"/>
</dbReference>
<dbReference type="EC" id="6.3.2.6" evidence="8"/>
<evidence type="ECO:0000259" key="9">
    <source>
        <dbReference type="Pfam" id="PF01259"/>
    </source>
</evidence>
<comment type="caution">
    <text evidence="10">The sequence shown here is derived from an EMBL/GenBank/DDBJ whole genome shotgun (WGS) entry which is preliminary data.</text>
</comment>
<dbReference type="CDD" id="cd01414">
    <property type="entry name" value="SAICAR_synt_Sc"/>
    <property type="match status" value="1"/>
</dbReference>
<dbReference type="OrthoDB" id="9801549at2"/>
<dbReference type="NCBIfam" id="NF010568">
    <property type="entry name" value="PRK13961.1"/>
    <property type="match status" value="1"/>
</dbReference>
<dbReference type="GO" id="GO:0006189">
    <property type="term" value="P:'de novo' IMP biosynthetic process"/>
    <property type="evidence" value="ECO:0007669"/>
    <property type="project" value="UniProtKB-UniRule"/>
</dbReference>
<dbReference type="EMBL" id="SZVO01000027">
    <property type="protein sequence ID" value="TKT85956.1"/>
    <property type="molecule type" value="Genomic_DNA"/>
</dbReference>
<dbReference type="Gene3D" id="3.30.200.20">
    <property type="entry name" value="Phosphorylase Kinase, domain 1"/>
    <property type="match status" value="1"/>
</dbReference>
<dbReference type="PROSITE" id="PS01058">
    <property type="entry name" value="SAICAR_SYNTHETASE_2"/>
    <property type="match status" value="1"/>
</dbReference>
<evidence type="ECO:0000256" key="6">
    <source>
        <dbReference type="ARBA" id="ARBA00022840"/>
    </source>
</evidence>
<evidence type="ECO:0000256" key="1">
    <source>
        <dbReference type="ARBA" id="ARBA00004672"/>
    </source>
</evidence>
<evidence type="ECO:0000256" key="7">
    <source>
        <dbReference type="ARBA" id="ARBA00048475"/>
    </source>
</evidence>
<dbReference type="NCBIfam" id="NF009251">
    <property type="entry name" value="PRK12607.1"/>
    <property type="match status" value="1"/>
</dbReference>
<dbReference type="Proteomes" id="UP000304900">
    <property type="component" value="Unassembled WGS sequence"/>
</dbReference>
<gene>
    <name evidence="8" type="primary">purC</name>
    <name evidence="10" type="ORF">FDK13_33165</name>
</gene>
<dbReference type="SUPFAM" id="SSF56104">
    <property type="entry name" value="SAICAR synthase-like"/>
    <property type="match status" value="1"/>
</dbReference>
<organism evidence="10 11">
    <name type="scientific">Dyadobacter frigoris</name>
    <dbReference type="NCBI Taxonomy" id="2576211"/>
    <lineage>
        <taxon>Bacteria</taxon>
        <taxon>Pseudomonadati</taxon>
        <taxon>Bacteroidota</taxon>
        <taxon>Cytophagia</taxon>
        <taxon>Cytophagales</taxon>
        <taxon>Spirosomataceae</taxon>
        <taxon>Dyadobacter</taxon>
    </lineage>
</organism>
<evidence type="ECO:0000256" key="8">
    <source>
        <dbReference type="HAMAP-Rule" id="MF_00137"/>
    </source>
</evidence>
<protein>
    <recommendedName>
        <fullName evidence="8">Phosphoribosylaminoimidazole-succinocarboxamide synthase</fullName>
        <ecNumber evidence="8">6.3.2.6</ecNumber>
    </recommendedName>
    <alternativeName>
        <fullName evidence="8">SAICAR synthetase</fullName>
    </alternativeName>
</protein>
<keyword evidence="5 8" id="KW-0658">Purine biosynthesis</keyword>
<evidence type="ECO:0000313" key="11">
    <source>
        <dbReference type="Proteomes" id="UP000304900"/>
    </source>
</evidence>
<reference evidence="10 11" key="1">
    <citation type="submission" date="2019-05" db="EMBL/GenBank/DDBJ databases">
        <title>Dyadobacter AR-3-8 sp. nov., isolated from arctic soil.</title>
        <authorList>
            <person name="Chaudhary D.K."/>
        </authorList>
    </citation>
    <scope>NUCLEOTIDE SEQUENCE [LARGE SCALE GENOMIC DNA]</scope>
    <source>
        <strain evidence="10 11">AR-3-8</strain>
    </source>
</reference>
<name>A0A4U6CPA3_9BACT</name>
<evidence type="ECO:0000313" key="10">
    <source>
        <dbReference type="EMBL" id="TKT85956.1"/>
    </source>
</evidence>
<dbReference type="InterPro" id="IPR028923">
    <property type="entry name" value="SAICAR_synt/ADE2_N"/>
</dbReference>
<sequence>MNSIPETNFQFPNQTGFYKGKVRDVYSFEDKLVMVATDRISAFDVILPKAIPYKGQVLNQIAAHFLSATSDIVPNWLQEVPDPNVSMGIKCNAFPVEMVVRGYLAGHAWREYSAGKREVCGVSLPDGLKENDKLPTPIITPTTKAHEGHDEDISKEEILSHGLVSEDNYEHLERYTLALFNRGTEMAADQGLILVDTKYEFGELNGTIYLIDEIHTPDSSRYFYKDTYEENQRLNQPQKQLSKEFVREWLIQNGFQGKEGQTVPAMEEAWIQQISERYIELFEKVSGRKFQKNNLDNPLQRIEKAILRALA</sequence>
<evidence type="ECO:0000256" key="4">
    <source>
        <dbReference type="ARBA" id="ARBA00022741"/>
    </source>
</evidence>
<dbReference type="InterPro" id="IPR018236">
    <property type="entry name" value="SAICAR_synthetase_CS"/>
</dbReference>
<proteinExistence type="inferred from homology"/>
<dbReference type="UniPathway" id="UPA00074">
    <property type="reaction ID" value="UER00131"/>
</dbReference>
<dbReference type="Pfam" id="PF01259">
    <property type="entry name" value="SAICAR_synt"/>
    <property type="match status" value="1"/>
</dbReference>
<accession>A0A4U6CPA3</accession>
<keyword evidence="6 8" id="KW-0067">ATP-binding</keyword>
<comment type="pathway">
    <text evidence="1 8">Purine metabolism; IMP biosynthesis via de novo pathway; 5-amino-1-(5-phospho-D-ribosyl)imidazole-4-carboxamide from 5-amino-1-(5-phospho-D-ribosyl)imidazole-4-carboxylate: step 1/2.</text>
</comment>
<dbReference type="RefSeq" id="WP_137344324.1">
    <property type="nucleotide sequence ID" value="NZ_BSQH01000032.1"/>
</dbReference>
<dbReference type="GO" id="GO:0005524">
    <property type="term" value="F:ATP binding"/>
    <property type="evidence" value="ECO:0007669"/>
    <property type="project" value="UniProtKB-KW"/>
</dbReference>
<feature type="domain" description="SAICAR synthetase/ADE2 N-terminal" evidence="9">
    <location>
        <begin position="17"/>
        <end position="256"/>
    </location>
</feature>
<evidence type="ECO:0000256" key="5">
    <source>
        <dbReference type="ARBA" id="ARBA00022755"/>
    </source>
</evidence>
<keyword evidence="11" id="KW-1185">Reference proteome</keyword>